<gene>
    <name evidence="1" type="ORF">RRH01S_19_00130</name>
</gene>
<comment type="caution">
    <text evidence="1">The sequence shown here is derived from an EMBL/GenBank/DDBJ whole genome shotgun (WGS) entry which is preliminary data.</text>
</comment>
<name>A0AA87Q665_RHIRH</name>
<dbReference type="Proteomes" id="UP000026941">
    <property type="component" value="Unassembled WGS sequence"/>
</dbReference>
<protein>
    <submittedName>
        <fullName evidence="1">Uncharacterized protein</fullName>
    </submittedName>
</protein>
<dbReference type="AlphaFoldDB" id="A0AA87Q665"/>
<accession>A0AA87Q665</accession>
<proteinExistence type="predicted"/>
<organism evidence="1 2">
    <name type="scientific">Rhizobium rhizogenes NBRC 13257</name>
    <dbReference type="NCBI Taxonomy" id="1220581"/>
    <lineage>
        <taxon>Bacteria</taxon>
        <taxon>Pseudomonadati</taxon>
        <taxon>Pseudomonadota</taxon>
        <taxon>Alphaproteobacteria</taxon>
        <taxon>Hyphomicrobiales</taxon>
        <taxon>Rhizobiaceae</taxon>
        <taxon>Rhizobium/Agrobacterium group</taxon>
        <taxon>Rhizobium</taxon>
    </lineage>
</organism>
<dbReference type="EMBL" id="BAYX01000019">
    <property type="protein sequence ID" value="GAJ96255.1"/>
    <property type="molecule type" value="Genomic_DNA"/>
</dbReference>
<evidence type="ECO:0000313" key="2">
    <source>
        <dbReference type="Proteomes" id="UP000026941"/>
    </source>
</evidence>
<evidence type="ECO:0000313" key="1">
    <source>
        <dbReference type="EMBL" id="GAJ96255.1"/>
    </source>
</evidence>
<sequence length="51" mass="5982">MIIRRGTIASPNLFEDFVACHPMNSEDVLRYVRNRIIDNKFNNVIFFPALL</sequence>
<reference evidence="1 2" key="1">
    <citation type="submission" date="2014-05" db="EMBL/GenBank/DDBJ databases">
        <title>Whole genome shotgun sequence of Rhizobium rhizogenes NBRC 13257.</title>
        <authorList>
            <person name="Katano-Makiyama Y."/>
            <person name="Hosoyama A."/>
            <person name="Hashimoto M."/>
            <person name="Hosoyama Y."/>
            <person name="Noguchi M."/>
            <person name="Tsuchikane K."/>
            <person name="Kimura A."/>
            <person name="Ohji S."/>
            <person name="Ichikawa N."/>
            <person name="Yamazoe A."/>
            <person name="Fujita N."/>
        </authorList>
    </citation>
    <scope>NUCLEOTIDE SEQUENCE [LARGE SCALE GENOMIC DNA]</scope>
    <source>
        <strain evidence="1 2">NBRC 13257</strain>
    </source>
</reference>